<evidence type="ECO:0000313" key="2">
    <source>
        <dbReference type="Proteomes" id="UP001437256"/>
    </source>
</evidence>
<protein>
    <submittedName>
        <fullName evidence="1">Uncharacterized protein</fullName>
    </submittedName>
</protein>
<gene>
    <name evidence="1" type="ORF">AAF712_000563</name>
</gene>
<dbReference type="EMBL" id="JBBXMP010000001">
    <property type="protein sequence ID" value="KAL0072800.1"/>
    <property type="molecule type" value="Genomic_DNA"/>
</dbReference>
<evidence type="ECO:0000313" key="1">
    <source>
        <dbReference type="EMBL" id="KAL0072800.1"/>
    </source>
</evidence>
<name>A0ABR3AGW0_9AGAR</name>
<proteinExistence type="predicted"/>
<comment type="caution">
    <text evidence="1">The sequence shown here is derived from an EMBL/GenBank/DDBJ whole genome shotgun (WGS) entry which is preliminary data.</text>
</comment>
<organism evidence="1 2">
    <name type="scientific">Marasmius tenuissimus</name>
    <dbReference type="NCBI Taxonomy" id="585030"/>
    <lineage>
        <taxon>Eukaryota</taxon>
        <taxon>Fungi</taxon>
        <taxon>Dikarya</taxon>
        <taxon>Basidiomycota</taxon>
        <taxon>Agaricomycotina</taxon>
        <taxon>Agaricomycetes</taxon>
        <taxon>Agaricomycetidae</taxon>
        <taxon>Agaricales</taxon>
        <taxon>Marasmiineae</taxon>
        <taxon>Marasmiaceae</taxon>
        <taxon>Marasmius</taxon>
    </lineage>
</organism>
<keyword evidence="2" id="KW-1185">Reference proteome</keyword>
<reference evidence="1 2" key="1">
    <citation type="submission" date="2024-05" db="EMBL/GenBank/DDBJ databases">
        <title>A draft genome resource for the thread blight pathogen Marasmius tenuissimus strain MS-2.</title>
        <authorList>
            <person name="Yulfo-Soto G.E."/>
            <person name="Baruah I.K."/>
            <person name="Amoako-Attah I."/>
            <person name="Bukari Y."/>
            <person name="Meinhardt L.W."/>
            <person name="Bailey B.A."/>
            <person name="Cohen S.P."/>
        </authorList>
    </citation>
    <scope>NUCLEOTIDE SEQUENCE [LARGE SCALE GENOMIC DNA]</scope>
    <source>
        <strain evidence="1 2">MS-2</strain>
    </source>
</reference>
<sequence length="231" mass="26500">MIFFRLRGLQSLPSFCRFNSTFVAPKRRSTPPSPYQTDEALKVLVEQRKYAYAYRVYLQLHFDGIPIAHRSIYLKPALAQLSDLSPSYPDIFYAWISLLPSRHLMPNERLYPNPFGHEHFKAIYTSGYPAEMIPIAHRFAETASSKGYFTTVFDQFVAFATRFVTPSNGAAMVRDLLDAATRYEKDRERHYLVAGPEEDSDNATQKRIENMRSIAAKVCRATGWHAEMGTD</sequence>
<dbReference type="Proteomes" id="UP001437256">
    <property type="component" value="Unassembled WGS sequence"/>
</dbReference>
<accession>A0ABR3AGW0</accession>